<proteinExistence type="predicted"/>
<sequence length="646" mass="71520">MKRSQMLKDTLKKSKIPTDAYRKQQKKKERKKKKQEWSEQLEKLVRTKNPHDVKEKLDSLRIKEQQGKLLHVEKKKLKQYETLWNLIKEKVKDGSYFYSNNGVVFSMSEQHGEGAADGAVGGDSERNSVGKDNFSTKQCEDSAADSESDYASSDIQVSSESSHENDGSSSVQSDDLSSSQGNDLEGPGENDQEEDFFLESLPSLPKGLPDEFIIPNMNAHPNGSYYPNVNLNSYPCSNTYPSYQAPIPFNATGQNSSCYAYGNSGYYGGYPNGLNFYFGSGYPATYVHGVENKSCLDRQDKKEKTIPTDDKEQHENSENCSKDKFYPSGEDKADPSSPKLSYNITNVSNNERQLLPEGDTTLSIDGTKDVNASMNAHGDCPAVCANPDHDEGEKNSTHDGVGNHLSDAEIDSKASEEKGGIAQPPPPGAPPSGYGNNGTNNSFIAPSYGTNYYYNYAHMYGNFNMGQMNGGNYFIPTNNSMAMWGTPNLRGGHGYVGPSRNYGDRGKRHSNHNRGRGGNPASKKARMGANGANYGFPVSQPDDYDQSGRRGNVDVGAYGKRGQGGRRTHQRQRHQEDRITESSHGKKEDPQPSAQYFVPINLRLKNKLNDLCETKINEVKKETNANDKNINLDVEYSKFIKEVNLG</sequence>
<feature type="domain" description="Wbp11/ELF5/Saf1 N-terminal" evidence="2">
    <location>
        <begin position="12"/>
        <end position="88"/>
    </location>
</feature>
<protein>
    <submittedName>
        <fullName evidence="3">Putative WW domain-binding protein 11</fullName>
    </submittedName>
</protein>
<evidence type="ECO:0000256" key="1">
    <source>
        <dbReference type="SAM" id="MobiDB-lite"/>
    </source>
</evidence>
<feature type="region of interest" description="Disordered" evidence="1">
    <location>
        <begin position="1"/>
        <end position="38"/>
    </location>
</feature>
<feature type="region of interest" description="Disordered" evidence="1">
    <location>
        <begin position="298"/>
        <end position="366"/>
    </location>
</feature>
<dbReference type="EMBL" id="NETL01000019">
    <property type="protein sequence ID" value="OTN67609.1"/>
    <property type="molecule type" value="Genomic_DNA"/>
</dbReference>
<evidence type="ECO:0000313" key="4">
    <source>
        <dbReference type="Proteomes" id="UP000195012"/>
    </source>
</evidence>
<feature type="compositionally biased region" description="Basic and acidic residues" evidence="1">
    <location>
        <begin position="298"/>
        <end position="334"/>
    </location>
</feature>
<accession>A0A1Y3DTW0</accession>
<feature type="compositionally biased region" description="Low complexity" evidence="1">
    <location>
        <begin position="167"/>
        <end position="180"/>
    </location>
</feature>
<evidence type="ECO:0000259" key="2">
    <source>
        <dbReference type="Pfam" id="PF09429"/>
    </source>
</evidence>
<evidence type="ECO:0000313" key="3">
    <source>
        <dbReference type="EMBL" id="OTN67609.1"/>
    </source>
</evidence>
<dbReference type="Pfam" id="PF09429">
    <property type="entry name" value="Wbp11"/>
    <property type="match status" value="1"/>
</dbReference>
<gene>
    <name evidence="3" type="ORF">PKNOH_S05375200</name>
</gene>
<feature type="region of interest" description="Disordered" evidence="1">
    <location>
        <begin position="495"/>
        <end position="593"/>
    </location>
</feature>
<dbReference type="eggNOG" id="ENOG502QXIZ">
    <property type="taxonomic scope" value="Eukaryota"/>
</dbReference>
<feature type="compositionally biased region" description="Basic residues" evidence="1">
    <location>
        <begin position="506"/>
        <end position="515"/>
    </location>
</feature>
<feature type="region of interest" description="Disordered" evidence="1">
    <location>
        <begin position="382"/>
        <end position="437"/>
    </location>
</feature>
<dbReference type="Proteomes" id="UP000195012">
    <property type="component" value="Unassembled WGS sequence"/>
</dbReference>
<feature type="compositionally biased region" description="Basic residues" evidence="1">
    <location>
        <begin position="563"/>
        <end position="572"/>
    </location>
</feature>
<dbReference type="OMA" id="IPTDAYR"/>
<feature type="region of interest" description="Disordered" evidence="1">
    <location>
        <begin position="111"/>
        <end position="192"/>
    </location>
</feature>
<comment type="caution">
    <text evidence="3">The sequence shown here is derived from an EMBL/GenBank/DDBJ whole genome shotgun (WGS) entry which is preliminary data.</text>
</comment>
<feature type="compositionally biased region" description="Basic residues" evidence="1">
    <location>
        <begin position="23"/>
        <end position="34"/>
    </location>
</feature>
<dbReference type="GO" id="GO:0006396">
    <property type="term" value="P:RNA processing"/>
    <property type="evidence" value="ECO:0007669"/>
    <property type="project" value="InterPro"/>
</dbReference>
<dbReference type="VEuPathDB" id="PlasmoDB:PKNOH_S05375200"/>
<organism evidence="3 4">
    <name type="scientific">Plasmodium knowlesi</name>
    <dbReference type="NCBI Taxonomy" id="5850"/>
    <lineage>
        <taxon>Eukaryota</taxon>
        <taxon>Sar</taxon>
        <taxon>Alveolata</taxon>
        <taxon>Apicomplexa</taxon>
        <taxon>Aconoidasida</taxon>
        <taxon>Haemosporida</taxon>
        <taxon>Plasmodiidae</taxon>
        <taxon>Plasmodium</taxon>
        <taxon>Plasmodium (Plasmodium)</taxon>
    </lineage>
</organism>
<dbReference type="OrthoDB" id="373038at2759"/>
<feature type="compositionally biased region" description="Basic and acidic residues" evidence="1">
    <location>
        <begin position="406"/>
        <end position="419"/>
    </location>
</feature>
<feature type="compositionally biased region" description="Basic and acidic residues" evidence="1">
    <location>
        <begin position="387"/>
        <end position="397"/>
    </location>
</feature>
<feature type="compositionally biased region" description="Low complexity" evidence="1">
    <location>
        <begin position="149"/>
        <end position="160"/>
    </location>
</feature>
<dbReference type="AlphaFoldDB" id="A0A1Y3DTW0"/>
<feature type="compositionally biased region" description="Basic and acidic residues" evidence="1">
    <location>
        <begin position="573"/>
        <end position="590"/>
    </location>
</feature>
<reference evidence="3 4" key="1">
    <citation type="submission" date="2017-05" db="EMBL/GenBank/DDBJ databases">
        <title>PacBio assembly of a Plasmodium knowlesi genome sequence with Hi-C correction and manual annotation of the SICAvar gene family.</title>
        <authorList>
            <person name="Lapp S.A."/>
            <person name="Geraldo J.A."/>
            <person name="Chien J.-T."/>
            <person name="Ay F."/>
            <person name="Pakala S.B."/>
            <person name="Batugedara G."/>
            <person name="Humphrey J.C."/>
            <person name="Debarry J.D."/>
            <person name="Le Roch K.G."/>
            <person name="Galinski M.R."/>
            <person name="Kissinger J.C."/>
        </authorList>
    </citation>
    <scope>NUCLEOTIDE SEQUENCE [LARGE SCALE GENOMIC DNA]</scope>
    <source>
        <strain evidence="4">Malayan Strain Pk1 (A+)</strain>
    </source>
</reference>
<dbReference type="VEuPathDB" id="PlasmoDB:PKNH_1330600"/>
<feature type="compositionally biased region" description="Polar residues" evidence="1">
    <location>
        <begin position="338"/>
        <end position="352"/>
    </location>
</feature>
<dbReference type="InterPro" id="IPR019007">
    <property type="entry name" value="Wbp11/ELF5/Saf1_N"/>
</dbReference>
<dbReference type="VEuPathDB" id="PlasmoDB:PKA1H_130036200"/>
<name>A0A1Y3DTW0_PLAKN</name>